<organism evidence="2 3">
    <name type="scientific">Microthyrium microscopicum</name>
    <dbReference type="NCBI Taxonomy" id="703497"/>
    <lineage>
        <taxon>Eukaryota</taxon>
        <taxon>Fungi</taxon>
        <taxon>Dikarya</taxon>
        <taxon>Ascomycota</taxon>
        <taxon>Pezizomycotina</taxon>
        <taxon>Dothideomycetes</taxon>
        <taxon>Dothideomycetes incertae sedis</taxon>
        <taxon>Microthyriales</taxon>
        <taxon>Microthyriaceae</taxon>
        <taxon>Microthyrium</taxon>
    </lineage>
</organism>
<reference evidence="2" key="1">
    <citation type="journal article" date="2020" name="Stud. Mycol.">
        <title>101 Dothideomycetes genomes: a test case for predicting lifestyles and emergence of pathogens.</title>
        <authorList>
            <person name="Haridas S."/>
            <person name="Albert R."/>
            <person name="Binder M."/>
            <person name="Bloem J."/>
            <person name="Labutti K."/>
            <person name="Salamov A."/>
            <person name="Andreopoulos B."/>
            <person name="Baker S."/>
            <person name="Barry K."/>
            <person name="Bills G."/>
            <person name="Bluhm B."/>
            <person name="Cannon C."/>
            <person name="Castanera R."/>
            <person name="Culley D."/>
            <person name="Daum C."/>
            <person name="Ezra D."/>
            <person name="Gonzalez J."/>
            <person name="Henrissat B."/>
            <person name="Kuo A."/>
            <person name="Liang C."/>
            <person name="Lipzen A."/>
            <person name="Lutzoni F."/>
            <person name="Magnuson J."/>
            <person name="Mondo S."/>
            <person name="Nolan M."/>
            <person name="Ohm R."/>
            <person name="Pangilinan J."/>
            <person name="Park H.-J."/>
            <person name="Ramirez L."/>
            <person name="Alfaro M."/>
            <person name="Sun H."/>
            <person name="Tritt A."/>
            <person name="Yoshinaga Y."/>
            <person name="Zwiers L.-H."/>
            <person name="Turgeon B."/>
            <person name="Goodwin S."/>
            <person name="Spatafora J."/>
            <person name="Crous P."/>
            <person name="Grigoriev I."/>
        </authorList>
    </citation>
    <scope>NUCLEOTIDE SEQUENCE</scope>
    <source>
        <strain evidence="2">CBS 115976</strain>
    </source>
</reference>
<gene>
    <name evidence="2" type="ORF">BT63DRAFT_201730</name>
</gene>
<dbReference type="AlphaFoldDB" id="A0A6A6UG63"/>
<evidence type="ECO:0000313" key="2">
    <source>
        <dbReference type="EMBL" id="KAF2670800.1"/>
    </source>
</evidence>
<proteinExistence type="predicted"/>
<evidence type="ECO:0000256" key="1">
    <source>
        <dbReference type="SAM" id="MobiDB-lite"/>
    </source>
</evidence>
<feature type="region of interest" description="Disordered" evidence="1">
    <location>
        <begin position="56"/>
        <end position="98"/>
    </location>
</feature>
<dbReference type="Proteomes" id="UP000799302">
    <property type="component" value="Unassembled WGS sequence"/>
</dbReference>
<feature type="compositionally biased region" description="Low complexity" evidence="1">
    <location>
        <begin position="87"/>
        <end position="98"/>
    </location>
</feature>
<name>A0A6A6UG63_9PEZI</name>
<protein>
    <submittedName>
        <fullName evidence="2">Uncharacterized protein</fullName>
    </submittedName>
</protein>
<keyword evidence="3" id="KW-1185">Reference proteome</keyword>
<sequence length="98" mass="10694">MTALRRDKMDLPANENNVYAITISSCFNLSTHSLSRSTLQPVPMYLCLSQDHNPTRSNIPSSLVHRSKPDNTPDLCTIGKPTNFDPSSAISSSKSKSG</sequence>
<dbReference type="EMBL" id="MU004233">
    <property type="protein sequence ID" value="KAF2670800.1"/>
    <property type="molecule type" value="Genomic_DNA"/>
</dbReference>
<accession>A0A6A6UG63</accession>
<dbReference type="PROSITE" id="PS51257">
    <property type="entry name" value="PROKAR_LIPOPROTEIN"/>
    <property type="match status" value="1"/>
</dbReference>
<evidence type="ECO:0000313" key="3">
    <source>
        <dbReference type="Proteomes" id="UP000799302"/>
    </source>
</evidence>